<dbReference type="AlphaFoldDB" id="A0A2X3CCQ3"/>
<dbReference type="EMBL" id="UAWN01000012">
    <property type="protein sequence ID" value="SQC14848.1"/>
    <property type="molecule type" value="Genomic_DNA"/>
</dbReference>
<evidence type="ECO:0000313" key="1">
    <source>
        <dbReference type="EMBL" id="SQC14848.1"/>
    </source>
</evidence>
<gene>
    <name evidence="1" type="primary">ftsP_2</name>
    <name evidence="1" type="ORF">NCTC9128_02949</name>
</gene>
<keyword evidence="1" id="KW-0131">Cell cycle</keyword>
<dbReference type="GO" id="GO:0051301">
    <property type="term" value="P:cell division"/>
    <property type="evidence" value="ECO:0007669"/>
    <property type="project" value="UniProtKB-KW"/>
</dbReference>
<dbReference type="InterPro" id="IPR008972">
    <property type="entry name" value="Cupredoxin"/>
</dbReference>
<proteinExistence type="predicted"/>
<reference evidence="1 2" key="1">
    <citation type="submission" date="2018-06" db="EMBL/GenBank/DDBJ databases">
        <authorList>
            <consortium name="Pathogen Informatics"/>
            <person name="Doyle S."/>
        </authorList>
    </citation>
    <scope>NUCLEOTIDE SEQUENCE [LARGE SCALE GENOMIC DNA]</scope>
    <source>
        <strain evidence="1 2">NCTC9128</strain>
    </source>
</reference>
<dbReference type="Gene3D" id="2.60.40.420">
    <property type="entry name" value="Cupredoxins - blue copper proteins"/>
    <property type="match status" value="1"/>
</dbReference>
<accession>A0A2X3CCQ3</accession>
<protein>
    <submittedName>
        <fullName evidence="1">Cell division protein</fullName>
    </submittedName>
</protein>
<keyword evidence="1" id="KW-0132">Cell division</keyword>
<sequence length="145" mass="15487">MISGDQGFLPAPVSLKQLSLAPGERREILVDMTNGDEVSITCGEAASIVDRIRGFFEPSSILVSTLVLTLRPTGLLPLVTDSLPVRLLPTEAASRYADPQPGYHPWRRSGHQRPAVGSAAYRYHGAAGDLGALDGARRPPAVVPY</sequence>
<name>A0A2X3CCQ3_KLEPN</name>
<organism evidence="1 2">
    <name type="scientific">Klebsiella pneumoniae</name>
    <dbReference type="NCBI Taxonomy" id="573"/>
    <lineage>
        <taxon>Bacteria</taxon>
        <taxon>Pseudomonadati</taxon>
        <taxon>Pseudomonadota</taxon>
        <taxon>Gammaproteobacteria</taxon>
        <taxon>Enterobacterales</taxon>
        <taxon>Enterobacteriaceae</taxon>
        <taxon>Klebsiella/Raoultella group</taxon>
        <taxon>Klebsiella</taxon>
        <taxon>Klebsiella pneumoniae complex</taxon>
    </lineage>
</organism>
<evidence type="ECO:0000313" key="2">
    <source>
        <dbReference type="Proteomes" id="UP000251088"/>
    </source>
</evidence>
<dbReference type="Proteomes" id="UP000251088">
    <property type="component" value="Unassembled WGS sequence"/>
</dbReference>